<evidence type="ECO:0000259" key="3">
    <source>
        <dbReference type="Pfam" id="PF00561"/>
    </source>
</evidence>
<proteinExistence type="inferred from homology"/>
<evidence type="ECO:0000313" key="5">
    <source>
        <dbReference type="RefSeq" id="XP_049313749.1"/>
    </source>
</evidence>
<evidence type="ECO:0000313" key="4">
    <source>
        <dbReference type="Proteomes" id="UP001652620"/>
    </source>
</evidence>
<organism evidence="4 5">
    <name type="scientific">Bactrocera dorsalis</name>
    <name type="common">Oriental fruit fly</name>
    <name type="synonym">Dacus dorsalis</name>
    <dbReference type="NCBI Taxonomy" id="27457"/>
    <lineage>
        <taxon>Eukaryota</taxon>
        <taxon>Metazoa</taxon>
        <taxon>Ecdysozoa</taxon>
        <taxon>Arthropoda</taxon>
        <taxon>Hexapoda</taxon>
        <taxon>Insecta</taxon>
        <taxon>Pterygota</taxon>
        <taxon>Neoptera</taxon>
        <taxon>Endopterygota</taxon>
        <taxon>Diptera</taxon>
        <taxon>Brachycera</taxon>
        <taxon>Muscomorpha</taxon>
        <taxon>Tephritoidea</taxon>
        <taxon>Tephritidae</taxon>
        <taxon>Bactrocera</taxon>
        <taxon>Bactrocera</taxon>
    </lineage>
</organism>
<dbReference type="PANTHER" id="PTHR43798:SF14">
    <property type="entry name" value="SERINE HYDROLASE-LIKE PROTEIN DDB_G0286239"/>
    <property type="match status" value="1"/>
</dbReference>
<dbReference type="Proteomes" id="UP001652620">
    <property type="component" value="Chromosome 5"/>
</dbReference>
<accession>A0ABM3JWZ1</accession>
<dbReference type="InterPro" id="IPR050266">
    <property type="entry name" value="AB_hydrolase_sf"/>
</dbReference>
<dbReference type="GO" id="GO:0016787">
    <property type="term" value="F:hydrolase activity"/>
    <property type="evidence" value="ECO:0007669"/>
    <property type="project" value="UniProtKB-KW"/>
</dbReference>
<keyword evidence="2 5" id="KW-0378">Hydrolase</keyword>
<keyword evidence="4" id="KW-1185">Reference proteome</keyword>
<dbReference type="SUPFAM" id="SSF53474">
    <property type="entry name" value="alpha/beta-Hydrolases"/>
    <property type="match status" value="1"/>
</dbReference>
<gene>
    <name evidence="5" type="primary">LOC105230128</name>
</gene>
<evidence type="ECO:0000256" key="2">
    <source>
        <dbReference type="ARBA" id="ARBA00022801"/>
    </source>
</evidence>
<evidence type="ECO:0000256" key="1">
    <source>
        <dbReference type="ARBA" id="ARBA00008645"/>
    </source>
</evidence>
<dbReference type="InterPro" id="IPR029058">
    <property type="entry name" value="AB_hydrolase_fold"/>
</dbReference>
<name>A0ABM3JWZ1_BACDO</name>
<protein>
    <submittedName>
        <fullName evidence="5">Probable serine hydrolase</fullName>
    </submittedName>
</protein>
<comment type="similarity">
    <text evidence="1">Belongs to the AB hydrolase superfamily.</text>
</comment>
<dbReference type="Pfam" id="PF00561">
    <property type="entry name" value="Abhydrolase_1"/>
    <property type="match status" value="1"/>
</dbReference>
<sequence length="314" mass="36211">MTEKSRPFELQIPMPWGHIAGCWYGDPLARPLLALHGWQDNAGSFARLAPLIAAQRPILAIDLPGHGRSSHFPAGMSYHFNDFLRVVHRIVRHYKWRSVSLLGHSLGAALSFYYAALFPNNVDMIIAIDTLTTLYFPPHIQIDMMTVMTEKSLNEEDRLREPAPLPLYSYEELTDLLYRGSEQSVELEHCQCLLERSVRLSEVQSDMYYFSRDTRVKLMEMVFTPPELVLALAERLRNIHYLVIKAELSYHIEVKDLSAVFRILRANNPTFEFHVMKGEKHHVHLNSPDKVAAYVVNFLRMYGGRRHKPAEAKL</sequence>
<dbReference type="RefSeq" id="XP_049313749.1">
    <property type="nucleotide sequence ID" value="XM_049457792.1"/>
</dbReference>
<feature type="domain" description="AB hydrolase-1" evidence="3">
    <location>
        <begin position="31"/>
        <end position="148"/>
    </location>
</feature>
<reference evidence="5" key="1">
    <citation type="submission" date="2025-08" db="UniProtKB">
        <authorList>
            <consortium name="RefSeq"/>
        </authorList>
    </citation>
    <scope>IDENTIFICATION</scope>
    <source>
        <tissue evidence="5">Adult</tissue>
    </source>
</reference>
<dbReference type="InterPro" id="IPR000073">
    <property type="entry name" value="AB_hydrolase_1"/>
</dbReference>
<dbReference type="Gene3D" id="3.40.50.1820">
    <property type="entry name" value="alpha/beta hydrolase"/>
    <property type="match status" value="1"/>
</dbReference>
<dbReference type="GeneID" id="105230128"/>
<dbReference type="PANTHER" id="PTHR43798">
    <property type="entry name" value="MONOACYLGLYCEROL LIPASE"/>
    <property type="match status" value="1"/>
</dbReference>